<reference evidence="3" key="1">
    <citation type="journal article" date="2014" name="Proc. Natl. Acad. Sci. U.S.A.">
        <title>Extensive sampling of basidiomycete genomes demonstrates inadequacy of the white-rot/brown-rot paradigm for wood decay fungi.</title>
        <authorList>
            <person name="Riley R."/>
            <person name="Salamov A.A."/>
            <person name="Brown D.W."/>
            <person name="Nagy L.G."/>
            <person name="Floudas D."/>
            <person name="Held B.W."/>
            <person name="Levasseur A."/>
            <person name="Lombard V."/>
            <person name="Morin E."/>
            <person name="Otillar R."/>
            <person name="Lindquist E.A."/>
            <person name="Sun H."/>
            <person name="LaButti K.M."/>
            <person name="Schmutz J."/>
            <person name="Jabbour D."/>
            <person name="Luo H."/>
            <person name="Baker S.E."/>
            <person name="Pisabarro A.G."/>
            <person name="Walton J.D."/>
            <person name="Blanchette R.A."/>
            <person name="Henrissat B."/>
            <person name="Martin F."/>
            <person name="Cullen D."/>
            <person name="Hibbett D.S."/>
            <person name="Grigoriev I.V."/>
        </authorList>
    </citation>
    <scope>NUCLEOTIDE SEQUENCE [LARGE SCALE GENOMIC DNA]</scope>
    <source>
        <strain evidence="3">FD-172 SS1</strain>
    </source>
</reference>
<keyword evidence="3" id="KW-1185">Reference proteome</keyword>
<evidence type="ECO:0000313" key="3">
    <source>
        <dbReference type="Proteomes" id="UP000027195"/>
    </source>
</evidence>
<accession>A0A067MGK0</accession>
<protein>
    <submittedName>
        <fullName evidence="2">Uncharacterized protein</fullName>
    </submittedName>
</protein>
<dbReference type="AlphaFoldDB" id="A0A067MGK0"/>
<dbReference type="HOGENOM" id="CLU_2037672_0_0_1"/>
<feature type="region of interest" description="Disordered" evidence="1">
    <location>
        <begin position="1"/>
        <end position="22"/>
    </location>
</feature>
<sequence>MSDLAPIPHSKPTTPGTEIGGPRYPALGLIGRYLDEIIKEYPDELQENKNEVLKLIQSPEEFHGSVLATFEVTSDGLIIMKADSIRVMFVGQTKVPSAWAGVYYCASPAILWRLHIPYRLS</sequence>
<evidence type="ECO:0000256" key="1">
    <source>
        <dbReference type="SAM" id="MobiDB-lite"/>
    </source>
</evidence>
<dbReference type="EMBL" id="KL198062">
    <property type="protein sequence ID" value="KDQ11012.1"/>
    <property type="molecule type" value="Genomic_DNA"/>
</dbReference>
<gene>
    <name evidence="2" type="ORF">BOTBODRAFT_470054</name>
</gene>
<organism evidence="2 3">
    <name type="scientific">Botryobasidium botryosum (strain FD-172 SS1)</name>
    <dbReference type="NCBI Taxonomy" id="930990"/>
    <lineage>
        <taxon>Eukaryota</taxon>
        <taxon>Fungi</taxon>
        <taxon>Dikarya</taxon>
        <taxon>Basidiomycota</taxon>
        <taxon>Agaricomycotina</taxon>
        <taxon>Agaricomycetes</taxon>
        <taxon>Cantharellales</taxon>
        <taxon>Botryobasidiaceae</taxon>
        <taxon>Botryobasidium</taxon>
    </lineage>
</organism>
<proteinExistence type="predicted"/>
<evidence type="ECO:0000313" key="2">
    <source>
        <dbReference type="EMBL" id="KDQ11012.1"/>
    </source>
</evidence>
<name>A0A067MGK0_BOTB1</name>
<dbReference type="Proteomes" id="UP000027195">
    <property type="component" value="Unassembled WGS sequence"/>
</dbReference>
<dbReference type="InParanoid" id="A0A067MGK0"/>